<comment type="caution">
    <text evidence="2">The sequence shown here is derived from an EMBL/GenBank/DDBJ whole genome shotgun (WGS) entry which is preliminary data.</text>
</comment>
<dbReference type="RefSeq" id="WP_119925873.1">
    <property type="nucleotide sequence ID" value="NZ_QZEY01000002.1"/>
</dbReference>
<dbReference type="NCBIfam" id="TIGR01764">
    <property type="entry name" value="excise"/>
    <property type="match status" value="1"/>
</dbReference>
<dbReference type="EMBL" id="QZEY01000002">
    <property type="protein sequence ID" value="RJL34572.1"/>
    <property type="molecule type" value="Genomic_DNA"/>
</dbReference>
<dbReference type="Proteomes" id="UP000265768">
    <property type="component" value="Unassembled WGS sequence"/>
</dbReference>
<organism evidence="2 3">
    <name type="scientific">Bailinhaonella thermotolerans</name>
    <dbReference type="NCBI Taxonomy" id="1070861"/>
    <lineage>
        <taxon>Bacteria</taxon>
        <taxon>Bacillati</taxon>
        <taxon>Actinomycetota</taxon>
        <taxon>Actinomycetes</taxon>
        <taxon>Streptosporangiales</taxon>
        <taxon>Streptosporangiaceae</taxon>
        <taxon>Bailinhaonella</taxon>
    </lineage>
</organism>
<dbReference type="Pfam" id="PF12728">
    <property type="entry name" value="HTH_17"/>
    <property type="match status" value="1"/>
</dbReference>
<protein>
    <submittedName>
        <fullName evidence="2">Helix-turn-helix domain-containing protein</fullName>
    </submittedName>
</protein>
<evidence type="ECO:0000313" key="3">
    <source>
        <dbReference type="Proteomes" id="UP000265768"/>
    </source>
</evidence>
<name>A0A3A4BIB5_9ACTN</name>
<dbReference type="OrthoDB" id="197041at2"/>
<reference evidence="2 3" key="1">
    <citation type="submission" date="2018-09" db="EMBL/GenBank/DDBJ databases">
        <title>YIM 75507 draft genome.</title>
        <authorList>
            <person name="Tang S."/>
            <person name="Feng Y."/>
        </authorList>
    </citation>
    <scope>NUCLEOTIDE SEQUENCE [LARGE SCALE GENOMIC DNA]</scope>
    <source>
        <strain evidence="2 3">YIM 75507</strain>
    </source>
</reference>
<gene>
    <name evidence="2" type="ORF">D5H75_09235</name>
</gene>
<dbReference type="InterPro" id="IPR041657">
    <property type="entry name" value="HTH_17"/>
</dbReference>
<sequence length="72" mass="8334">MNAGEQFFTVDEAAERLNTKPRFVRRLIEERRIVFCRFGRHVRIPASELDAYVRASLVPKITLDGYDHGRAA</sequence>
<dbReference type="InterPro" id="IPR010093">
    <property type="entry name" value="SinI_DNA-bd"/>
</dbReference>
<proteinExistence type="predicted"/>
<accession>A0A3A4BIB5</accession>
<dbReference type="AlphaFoldDB" id="A0A3A4BIB5"/>
<evidence type="ECO:0000259" key="1">
    <source>
        <dbReference type="Pfam" id="PF12728"/>
    </source>
</evidence>
<evidence type="ECO:0000313" key="2">
    <source>
        <dbReference type="EMBL" id="RJL34572.1"/>
    </source>
</evidence>
<feature type="domain" description="Helix-turn-helix" evidence="1">
    <location>
        <begin position="7"/>
        <end position="55"/>
    </location>
</feature>
<keyword evidence="3" id="KW-1185">Reference proteome</keyword>
<dbReference type="GO" id="GO:0003677">
    <property type="term" value="F:DNA binding"/>
    <property type="evidence" value="ECO:0007669"/>
    <property type="project" value="InterPro"/>
</dbReference>